<feature type="binding site" evidence="6">
    <location>
        <position position="98"/>
    </location>
    <ligand>
        <name>Zn(2+)</name>
        <dbReference type="ChEBI" id="CHEBI:29105"/>
    </ligand>
</feature>
<evidence type="ECO:0000256" key="6">
    <source>
        <dbReference type="PIRSR" id="PIRSR601765-1"/>
    </source>
</evidence>
<dbReference type="PANTHER" id="PTHR11002">
    <property type="entry name" value="CARBONIC ANHYDRASE"/>
    <property type="match status" value="1"/>
</dbReference>
<dbReference type="InterPro" id="IPR015892">
    <property type="entry name" value="Carbonic_anhydrase_CS"/>
</dbReference>
<keyword evidence="2 6" id="KW-0479">Metal-binding</keyword>
<dbReference type="GeneID" id="99695428"/>
<feature type="binding site" evidence="6">
    <location>
        <position position="42"/>
    </location>
    <ligand>
        <name>Zn(2+)</name>
        <dbReference type="ChEBI" id="CHEBI:29105"/>
    </ligand>
</feature>
<dbReference type="Proteomes" id="UP001161408">
    <property type="component" value="Unassembled WGS sequence"/>
</dbReference>
<dbReference type="SMART" id="SM00947">
    <property type="entry name" value="Pro_CA"/>
    <property type="match status" value="1"/>
</dbReference>
<comment type="cofactor">
    <cofactor evidence="6">
        <name>Zn(2+)</name>
        <dbReference type="ChEBI" id="CHEBI:29105"/>
    </cofactor>
    <text evidence="6">Binds 1 zinc ion per subunit.</text>
</comment>
<evidence type="ECO:0000256" key="1">
    <source>
        <dbReference type="ARBA" id="ARBA00006217"/>
    </source>
</evidence>
<dbReference type="EMBL" id="BSNE01000001">
    <property type="protein sequence ID" value="GLQ01334.1"/>
    <property type="molecule type" value="Genomic_DNA"/>
</dbReference>
<dbReference type="FunFam" id="3.40.1050.10:FF:000001">
    <property type="entry name" value="Carbonic anhydrase"/>
    <property type="match status" value="1"/>
</dbReference>
<protein>
    <recommendedName>
        <fullName evidence="7">Carbonic anhydrase</fullName>
        <ecNumber evidence="7">4.2.1.1</ecNumber>
    </recommendedName>
    <alternativeName>
        <fullName evidence="7">Carbonate dehydratase</fullName>
    </alternativeName>
</protein>
<dbReference type="Pfam" id="PF00484">
    <property type="entry name" value="Pro_CA"/>
    <property type="match status" value="1"/>
</dbReference>
<dbReference type="GO" id="GO:0015976">
    <property type="term" value="P:carbon utilization"/>
    <property type="evidence" value="ECO:0007669"/>
    <property type="project" value="InterPro"/>
</dbReference>
<dbReference type="PANTHER" id="PTHR11002:SF76">
    <property type="entry name" value="CARBONIC ANHYDRASE"/>
    <property type="match status" value="1"/>
</dbReference>
<dbReference type="AlphaFoldDB" id="A0AA37RZM9"/>
<comment type="catalytic activity">
    <reaction evidence="5 7">
        <text>hydrogencarbonate + H(+) = CO2 + H2O</text>
        <dbReference type="Rhea" id="RHEA:10748"/>
        <dbReference type="ChEBI" id="CHEBI:15377"/>
        <dbReference type="ChEBI" id="CHEBI:15378"/>
        <dbReference type="ChEBI" id="CHEBI:16526"/>
        <dbReference type="ChEBI" id="CHEBI:17544"/>
        <dbReference type="EC" id="4.2.1.1"/>
    </reaction>
</comment>
<keyword evidence="9" id="KW-1185">Reference proteome</keyword>
<evidence type="ECO:0000256" key="5">
    <source>
        <dbReference type="ARBA" id="ARBA00048348"/>
    </source>
</evidence>
<organism evidence="8 9">
    <name type="scientific">Pseudoalteromonas tetraodonis GFC</name>
    <dbReference type="NCBI Taxonomy" id="1315271"/>
    <lineage>
        <taxon>Bacteria</taxon>
        <taxon>Pseudomonadati</taxon>
        <taxon>Pseudomonadota</taxon>
        <taxon>Gammaproteobacteria</taxon>
        <taxon>Alteromonadales</taxon>
        <taxon>Pseudoalteromonadaceae</taxon>
        <taxon>Pseudoalteromonas</taxon>
    </lineage>
</organism>
<comment type="similarity">
    <text evidence="1 7">Belongs to the beta-class carbonic anhydrase family.</text>
</comment>
<feature type="binding site" evidence="6">
    <location>
        <position position="44"/>
    </location>
    <ligand>
        <name>Zn(2+)</name>
        <dbReference type="ChEBI" id="CHEBI:29105"/>
    </ligand>
</feature>
<keyword evidence="4 7" id="KW-0456">Lyase</keyword>
<dbReference type="EC" id="4.2.1.1" evidence="7"/>
<accession>A0AA37RZM9</accession>
<evidence type="ECO:0000256" key="7">
    <source>
        <dbReference type="RuleBase" id="RU003956"/>
    </source>
</evidence>
<keyword evidence="3 6" id="KW-0862">Zinc</keyword>
<evidence type="ECO:0000313" key="9">
    <source>
        <dbReference type="Proteomes" id="UP001161408"/>
    </source>
</evidence>
<dbReference type="GO" id="GO:0008270">
    <property type="term" value="F:zinc ion binding"/>
    <property type="evidence" value="ECO:0007669"/>
    <property type="project" value="UniProtKB-UniRule"/>
</dbReference>
<dbReference type="InterPro" id="IPR036874">
    <property type="entry name" value="Carbonic_anhydrase_sf"/>
</dbReference>
<name>A0AA37RZM9_9GAMM</name>
<dbReference type="PROSITE" id="PS00704">
    <property type="entry name" value="PROK_CO2_ANHYDRASE_1"/>
    <property type="match status" value="1"/>
</dbReference>
<gene>
    <name evidence="8" type="primary">can</name>
    <name evidence="8" type="ORF">GCM10007914_02150</name>
</gene>
<comment type="function">
    <text evidence="7">Reversible hydration of carbon dioxide.</text>
</comment>
<evidence type="ECO:0000256" key="3">
    <source>
        <dbReference type="ARBA" id="ARBA00022833"/>
    </source>
</evidence>
<evidence type="ECO:0000313" key="8">
    <source>
        <dbReference type="EMBL" id="GLQ01334.1"/>
    </source>
</evidence>
<dbReference type="InterPro" id="IPR001765">
    <property type="entry name" value="Carbonic_anhydrase"/>
</dbReference>
<dbReference type="GO" id="GO:0004089">
    <property type="term" value="F:carbonate dehydratase activity"/>
    <property type="evidence" value="ECO:0007669"/>
    <property type="project" value="UniProtKB-UniRule"/>
</dbReference>
<reference evidence="8" key="1">
    <citation type="journal article" date="2014" name="Int. J. Syst. Evol. Microbiol.">
        <title>Complete genome sequence of Corynebacterium casei LMG S-19264T (=DSM 44701T), isolated from a smear-ripened cheese.</title>
        <authorList>
            <consortium name="US DOE Joint Genome Institute (JGI-PGF)"/>
            <person name="Walter F."/>
            <person name="Albersmeier A."/>
            <person name="Kalinowski J."/>
            <person name="Ruckert C."/>
        </authorList>
    </citation>
    <scope>NUCLEOTIDE SEQUENCE</scope>
    <source>
        <strain evidence="8">NBRC 103034</strain>
    </source>
</reference>
<dbReference type="Gene3D" id="3.40.1050.10">
    <property type="entry name" value="Carbonic anhydrase"/>
    <property type="match status" value="1"/>
</dbReference>
<proteinExistence type="inferred from homology"/>
<dbReference type="RefSeq" id="WP_024602124.1">
    <property type="nucleotide sequence ID" value="NZ_BJXY01000028.1"/>
</dbReference>
<dbReference type="CDD" id="cd00883">
    <property type="entry name" value="beta_CA_cladeA"/>
    <property type="match status" value="1"/>
</dbReference>
<dbReference type="SUPFAM" id="SSF53056">
    <property type="entry name" value="beta-carbonic anhydrase, cab"/>
    <property type="match status" value="1"/>
</dbReference>
<dbReference type="NCBIfam" id="NF007756">
    <property type="entry name" value="PRK10437.1"/>
    <property type="match status" value="1"/>
</dbReference>
<evidence type="ECO:0000256" key="4">
    <source>
        <dbReference type="ARBA" id="ARBA00023239"/>
    </source>
</evidence>
<reference evidence="8" key="2">
    <citation type="submission" date="2023-01" db="EMBL/GenBank/DDBJ databases">
        <title>Draft genome sequence of Pseudoalteromonas tetraodonis strain NBRC 103034.</title>
        <authorList>
            <person name="Sun Q."/>
            <person name="Mori K."/>
        </authorList>
    </citation>
    <scope>NUCLEOTIDE SEQUENCE</scope>
    <source>
        <strain evidence="8">NBRC 103034</strain>
    </source>
</reference>
<feature type="binding site" evidence="6">
    <location>
        <position position="101"/>
    </location>
    <ligand>
        <name>Zn(2+)</name>
        <dbReference type="ChEBI" id="CHEBI:29105"/>
    </ligand>
</feature>
<comment type="caution">
    <text evidence="8">The sequence shown here is derived from an EMBL/GenBank/DDBJ whole genome shotgun (WGS) entry which is preliminary data.</text>
</comment>
<evidence type="ECO:0000256" key="2">
    <source>
        <dbReference type="ARBA" id="ARBA00022723"/>
    </source>
</evidence>
<sequence>MRNLNNLLENNKRWASRTSEANPEFFKILSMQQNPEYLWIGCSDSRVPANQIVDLLPGELFVHRNVANVVVHTDHNCLSVMQYAVEVLKVKHIMVVGHYGCGGVQAVLNEDRFGFIDNWLRHVGDVKEKHLEQLNALPEKQRLDRLIELNVIEQVRNVSRTSIVQDAWLRGQELTVHGWVYGLENGHLHDLESVVSCAEEECTSYKKAVHHVLNKSAGSHA</sequence>
<dbReference type="PROSITE" id="PS00705">
    <property type="entry name" value="PROK_CO2_ANHYDRASE_2"/>
    <property type="match status" value="1"/>
</dbReference>